<reference evidence="2" key="1">
    <citation type="submission" date="2020-05" db="EMBL/GenBank/DDBJ databases">
        <title>Phylogenomic resolution of chytrid fungi.</title>
        <authorList>
            <person name="Stajich J.E."/>
            <person name="Amses K."/>
            <person name="Simmons R."/>
            <person name="Seto K."/>
            <person name="Myers J."/>
            <person name="Bonds A."/>
            <person name="Quandt C.A."/>
            <person name="Barry K."/>
            <person name="Liu P."/>
            <person name="Grigoriev I."/>
            <person name="Longcore J.E."/>
            <person name="James T.Y."/>
        </authorList>
    </citation>
    <scope>NUCLEOTIDE SEQUENCE</scope>
    <source>
        <strain evidence="2">JEL0318</strain>
    </source>
</reference>
<feature type="compositionally biased region" description="Low complexity" evidence="1">
    <location>
        <begin position="11"/>
        <end position="45"/>
    </location>
</feature>
<feature type="compositionally biased region" description="Pro residues" evidence="1">
    <location>
        <begin position="1"/>
        <end position="10"/>
    </location>
</feature>
<evidence type="ECO:0000313" key="2">
    <source>
        <dbReference type="EMBL" id="KAJ3057031.1"/>
    </source>
</evidence>
<name>A0AAD5X972_9FUNG</name>
<dbReference type="PANTHER" id="PTHR34706">
    <property type="entry name" value="SLR1338 PROTEIN"/>
    <property type="match status" value="1"/>
</dbReference>
<evidence type="ECO:0000256" key="1">
    <source>
        <dbReference type="SAM" id="MobiDB-lite"/>
    </source>
</evidence>
<dbReference type="AlphaFoldDB" id="A0AAD5X972"/>
<protein>
    <recommendedName>
        <fullName evidence="4">VWFA domain-containing protein</fullName>
    </recommendedName>
</protein>
<dbReference type="PANTHER" id="PTHR34706:SF1">
    <property type="entry name" value="VWFA DOMAIN-CONTAINING PROTEIN"/>
    <property type="match status" value="1"/>
</dbReference>
<keyword evidence="3" id="KW-1185">Reference proteome</keyword>
<gene>
    <name evidence="2" type="ORF">HK097_001515</name>
</gene>
<accession>A0AAD5X972</accession>
<feature type="region of interest" description="Disordered" evidence="1">
    <location>
        <begin position="312"/>
        <end position="348"/>
    </location>
</feature>
<dbReference type="InterPro" id="IPR036465">
    <property type="entry name" value="vWFA_dom_sf"/>
</dbReference>
<evidence type="ECO:0008006" key="4">
    <source>
        <dbReference type="Google" id="ProtNLM"/>
    </source>
</evidence>
<dbReference type="SUPFAM" id="SSF53300">
    <property type="entry name" value="vWA-like"/>
    <property type="match status" value="1"/>
</dbReference>
<dbReference type="Proteomes" id="UP001212841">
    <property type="component" value="Unassembled WGS sequence"/>
</dbReference>
<proteinExistence type="predicted"/>
<feature type="compositionally biased region" description="Low complexity" evidence="1">
    <location>
        <begin position="337"/>
        <end position="348"/>
    </location>
</feature>
<feature type="region of interest" description="Disordered" evidence="1">
    <location>
        <begin position="1"/>
        <end position="45"/>
    </location>
</feature>
<organism evidence="2 3">
    <name type="scientific">Rhizophlyctis rosea</name>
    <dbReference type="NCBI Taxonomy" id="64517"/>
    <lineage>
        <taxon>Eukaryota</taxon>
        <taxon>Fungi</taxon>
        <taxon>Fungi incertae sedis</taxon>
        <taxon>Chytridiomycota</taxon>
        <taxon>Chytridiomycota incertae sedis</taxon>
        <taxon>Chytridiomycetes</taxon>
        <taxon>Rhizophlyctidales</taxon>
        <taxon>Rhizophlyctidaceae</taxon>
        <taxon>Rhizophlyctis</taxon>
    </lineage>
</organism>
<dbReference type="Gene3D" id="3.40.50.410">
    <property type="entry name" value="von Willebrand factor, type A domain"/>
    <property type="match status" value="1"/>
</dbReference>
<dbReference type="EMBL" id="JADGJD010000013">
    <property type="protein sequence ID" value="KAJ3057031.1"/>
    <property type="molecule type" value="Genomic_DNA"/>
</dbReference>
<sequence>MQGSPPPYSPFPSQQQQQQPQQPLYPQQPYQQPYQQQPQYQQQQQPITDPNIERFRTLVEQHEISLPMARKLRALESFDIVLICDDSGSMTSPTTYPNQNPFAPRQTRWDELRAVTKIVVDIATTLDDDGIDIYFLNRPHIKNVSRAEQIEQAFVAPPRGYTPIARTLRQVLRDKASLGVGENRKKLLIVIATDGEPTDETGRVDKATLYNVLMYERRPLNSIHVAFVACTDDDAVMAYLNEWDNIIQNLDVVDDYQSERGEILRVQGPNFPFSRGDWVCKILLGSIDPEIDALDEIPGALNGFGGTLRSRSSNTLGGASMRSNTISQGSLRRHSTTRSNSSSGCVIS</sequence>
<comment type="caution">
    <text evidence="2">The sequence shown here is derived from an EMBL/GenBank/DDBJ whole genome shotgun (WGS) entry which is preliminary data.</text>
</comment>
<evidence type="ECO:0000313" key="3">
    <source>
        <dbReference type="Proteomes" id="UP001212841"/>
    </source>
</evidence>
<feature type="compositionally biased region" description="Polar residues" evidence="1">
    <location>
        <begin position="312"/>
        <end position="329"/>
    </location>
</feature>